<evidence type="ECO:0000313" key="4">
    <source>
        <dbReference type="Proteomes" id="UP001320972"/>
    </source>
</evidence>
<evidence type="ECO:0000313" key="3">
    <source>
        <dbReference type="EMBL" id="MCU4972040.1"/>
    </source>
</evidence>
<dbReference type="RefSeq" id="WP_338004044.1">
    <property type="nucleotide sequence ID" value="NZ_JAOPKA010000007.1"/>
</dbReference>
<dbReference type="EMBL" id="JAOPKA010000007">
    <property type="protein sequence ID" value="MCU4742215.1"/>
    <property type="molecule type" value="Genomic_DNA"/>
</dbReference>
<dbReference type="Proteomes" id="UP001321018">
    <property type="component" value="Unassembled WGS sequence"/>
</dbReference>
<dbReference type="AlphaFoldDB" id="A0AAP2YZJ4"/>
<accession>A0AAP2YZJ4</accession>
<keyword evidence="1" id="KW-0812">Transmembrane</keyword>
<reference evidence="2 4" key="1">
    <citation type="submission" date="2022-09" db="EMBL/GenBank/DDBJ databases">
        <title>Enrichment on poylsaccharides allowed isolation of novel metabolic and taxonomic groups of Haloarchaea.</title>
        <authorList>
            <person name="Sorokin D.Y."/>
            <person name="Elcheninov A.G."/>
            <person name="Khizhniak T.V."/>
            <person name="Kolganova T.V."/>
            <person name="Kublanov I.V."/>
        </authorList>
    </citation>
    <scope>NUCLEOTIDE SEQUENCE</scope>
    <source>
        <strain evidence="3 4">AArc-m2/3/4</strain>
        <strain evidence="2">AArc-xg1-1</strain>
    </source>
</reference>
<evidence type="ECO:0000313" key="2">
    <source>
        <dbReference type="EMBL" id="MCU4742215.1"/>
    </source>
</evidence>
<organism evidence="2 5">
    <name type="scientific">Natronoglomus mannanivorans</name>
    <dbReference type="NCBI Taxonomy" id="2979990"/>
    <lineage>
        <taxon>Archaea</taxon>
        <taxon>Methanobacteriati</taxon>
        <taxon>Methanobacteriota</taxon>
        <taxon>Stenosarchaea group</taxon>
        <taxon>Halobacteria</taxon>
        <taxon>Halobacteriales</taxon>
        <taxon>Natrialbaceae</taxon>
        <taxon>Natronoglomus</taxon>
    </lineage>
</organism>
<comment type="caution">
    <text evidence="2">The sequence shown here is derived from an EMBL/GenBank/DDBJ whole genome shotgun (WGS) entry which is preliminary data.</text>
</comment>
<gene>
    <name evidence="3" type="ORF">OB955_04735</name>
    <name evidence="2" type="ORF">OB960_12485</name>
</gene>
<dbReference type="Proteomes" id="UP001320972">
    <property type="component" value="Unassembled WGS sequence"/>
</dbReference>
<protein>
    <submittedName>
        <fullName evidence="2">YccF domain-containing protein</fullName>
    </submittedName>
</protein>
<feature type="transmembrane region" description="Helical" evidence="1">
    <location>
        <begin position="94"/>
        <end position="112"/>
    </location>
</feature>
<proteinExistence type="predicted"/>
<dbReference type="EMBL" id="JAOPKB010000002">
    <property type="protein sequence ID" value="MCU4972040.1"/>
    <property type="molecule type" value="Genomic_DNA"/>
</dbReference>
<keyword evidence="1" id="KW-0472">Membrane</keyword>
<keyword evidence="1" id="KW-1133">Transmembrane helix</keyword>
<name>A0AAP2YZJ4_9EURY</name>
<evidence type="ECO:0000313" key="5">
    <source>
        <dbReference type="Proteomes" id="UP001321018"/>
    </source>
</evidence>
<sequence length="125" mass="14174">MTQRSLFVRAIWFVFVGWWLTPIVINLAWVLNVTVILLPIGIKLINLVPTVLTLKEPRSVVDPVASRGQPSLVIRAVYFVFVGWWLSFLWANVAALLAITVIGLPVAIWLINRLPYVTSLYRFDG</sequence>
<keyword evidence="4" id="KW-1185">Reference proteome</keyword>
<feature type="transmembrane region" description="Helical" evidence="1">
    <location>
        <begin position="7"/>
        <end position="29"/>
    </location>
</feature>
<evidence type="ECO:0000256" key="1">
    <source>
        <dbReference type="SAM" id="Phobius"/>
    </source>
</evidence>